<dbReference type="WBParaSite" id="BXY_0838400.1">
    <property type="protein sequence ID" value="BXY_0838400.1"/>
    <property type="gene ID" value="BXY_0838400"/>
</dbReference>
<organism evidence="4 6">
    <name type="scientific">Bursaphelenchus xylophilus</name>
    <name type="common">Pinewood nematode worm</name>
    <name type="synonym">Aphelenchoides xylophilus</name>
    <dbReference type="NCBI Taxonomy" id="6326"/>
    <lineage>
        <taxon>Eukaryota</taxon>
        <taxon>Metazoa</taxon>
        <taxon>Ecdysozoa</taxon>
        <taxon>Nematoda</taxon>
        <taxon>Chromadorea</taxon>
        <taxon>Rhabditida</taxon>
        <taxon>Tylenchina</taxon>
        <taxon>Tylenchomorpha</taxon>
        <taxon>Aphelenchoidea</taxon>
        <taxon>Aphelenchoididae</taxon>
        <taxon>Bursaphelenchus</taxon>
    </lineage>
</organism>
<evidence type="ECO:0000313" key="5">
    <source>
        <dbReference type="Proteomes" id="UP000659654"/>
    </source>
</evidence>
<gene>
    <name evidence="2" type="ORF">BXYJ_LOCUS12597</name>
</gene>
<dbReference type="Proteomes" id="UP000582659">
    <property type="component" value="Unassembled WGS sequence"/>
</dbReference>
<accession>A0A1I7S5U8</accession>
<dbReference type="Proteomes" id="UP000095284">
    <property type="component" value="Unplaced"/>
</dbReference>
<protein>
    <submittedName>
        <fullName evidence="2">(pine wood nematode) hypothetical protein</fullName>
    </submittedName>
</protein>
<reference evidence="6" key="1">
    <citation type="submission" date="2016-11" db="UniProtKB">
        <authorList>
            <consortium name="WormBaseParasite"/>
        </authorList>
    </citation>
    <scope>IDENTIFICATION</scope>
</reference>
<evidence type="ECO:0000256" key="1">
    <source>
        <dbReference type="SAM" id="MobiDB-lite"/>
    </source>
</evidence>
<reference evidence="3" key="2">
    <citation type="submission" date="2020-08" db="EMBL/GenBank/DDBJ databases">
        <authorList>
            <person name="Kikuchi T."/>
        </authorList>
    </citation>
    <scope>NUCLEOTIDE SEQUENCE</scope>
    <source>
        <strain evidence="2">Ka4C1</strain>
    </source>
</reference>
<dbReference type="AlphaFoldDB" id="A0A1I7S5U8"/>
<sequence length="84" mass="9273">MGMPRRLSSVPILKKVVPRVELLPHPPEGLLPATASSAGNRTAHRGVNGKESETEEMESKKKEMPSLKYDFLNIYKSQQGVNKG</sequence>
<dbReference type="EMBL" id="CAJFDI010000005">
    <property type="protein sequence ID" value="CAD5232506.1"/>
    <property type="molecule type" value="Genomic_DNA"/>
</dbReference>
<feature type="compositionally biased region" description="Basic and acidic residues" evidence="1">
    <location>
        <begin position="48"/>
        <end position="64"/>
    </location>
</feature>
<evidence type="ECO:0000313" key="2">
    <source>
        <dbReference type="EMBL" id="CAD5232506.1"/>
    </source>
</evidence>
<evidence type="ECO:0000313" key="4">
    <source>
        <dbReference type="Proteomes" id="UP000095284"/>
    </source>
</evidence>
<feature type="region of interest" description="Disordered" evidence="1">
    <location>
        <begin position="24"/>
        <end position="64"/>
    </location>
</feature>
<name>A0A1I7S5U8_BURXY</name>
<keyword evidence="5" id="KW-1185">Reference proteome</keyword>
<evidence type="ECO:0000313" key="6">
    <source>
        <dbReference type="WBParaSite" id="BXY_0838400.1"/>
    </source>
</evidence>
<dbReference type="EMBL" id="CAJFCV020000005">
    <property type="protein sequence ID" value="CAG9125083.1"/>
    <property type="molecule type" value="Genomic_DNA"/>
</dbReference>
<dbReference type="Proteomes" id="UP000659654">
    <property type="component" value="Unassembled WGS sequence"/>
</dbReference>
<proteinExistence type="predicted"/>
<evidence type="ECO:0000313" key="3">
    <source>
        <dbReference type="EMBL" id="CAG9125083.1"/>
    </source>
</evidence>
<dbReference type="SMR" id="A0A1I7S5U8"/>